<evidence type="ECO:0000256" key="1">
    <source>
        <dbReference type="ARBA" id="ARBA00022729"/>
    </source>
</evidence>
<evidence type="ECO:0000313" key="3">
    <source>
        <dbReference type="EMBL" id="KKM48512.1"/>
    </source>
</evidence>
<dbReference type="SUPFAM" id="SSF56925">
    <property type="entry name" value="OMPA-like"/>
    <property type="match status" value="1"/>
</dbReference>
<dbReference type="InterPro" id="IPR011250">
    <property type="entry name" value="OMP/PagP_B-barrel"/>
</dbReference>
<keyword evidence="1" id="KW-0732">Signal</keyword>
<reference evidence="3" key="1">
    <citation type="journal article" date="2015" name="Nature">
        <title>Complex archaea that bridge the gap between prokaryotes and eukaryotes.</title>
        <authorList>
            <person name="Spang A."/>
            <person name="Saw J.H."/>
            <person name="Jorgensen S.L."/>
            <person name="Zaremba-Niedzwiedzka K."/>
            <person name="Martijn J."/>
            <person name="Lind A.E."/>
            <person name="van Eijk R."/>
            <person name="Schleper C."/>
            <person name="Guy L."/>
            <person name="Ettema T.J."/>
        </authorList>
    </citation>
    <scope>NUCLEOTIDE SEQUENCE</scope>
</reference>
<organism evidence="3">
    <name type="scientific">marine sediment metagenome</name>
    <dbReference type="NCBI Taxonomy" id="412755"/>
    <lineage>
        <taxon>unclassified sequences</taxon>
        <taxon>metagenomes</taxon>
        <taxon>ecological metagenomes</taxon>
    </lineage>
</organism>
<evidence type="ECO:0000259" key="2">
    <source>
        <dbReference type="Pfam" id="PF13505"/>
    </source>
</evidence>
<dbReference type="Gene3D" id="2.40.160.20">
    <property type="match status" value="1"/>
</dbReference>
<dbReference type="EMBL" id="LAZR01011994">
    <property type="protein sequence ID" value="KKM48512.1"/>
    <property type="molecule type" value="Genomic_DNA"/>
</dbReference>
<feature type="domain" description="Outer membrane protein beta-barrel" evidence="2">
    <location>
        <begin position="8"/>
        <end position="174"/>
    </location>
</feature>
<sequence>MRNTALAVIAMVILAAAPSWARTEAGTMELGMSASSQKFENDDTGGEVTTTIINVLYGYFVTDAIELAGNLSVIENDMGPAQVTQTGLELQFKYHFTGLGELLMPYIGAQAGVYGFDDGTTDLFGNSYGLMGGAKYFVSQKTSVNLEYNYRTMALKDDDDNEYDATVTVLGIGYSIYF</sequence>
<name>A0A0F9LPC8_9ZZZZ</name>
<protein>
    <recommendedName>
        <fullName evidence="2">Outer membrane protein beta-barrel domain-containing protein</fullName>
    </recommendedName>
</protein>
<gene>
    <name evidence="3" type="ORF">LCGC14_1557680</name>
</gene>
<proteinExistence type="predicted"/>
<comment type="caution">
    <text evidence="3">The sequence shown here is derived from an EMBL/GenBank/DDBJ whole genome shotgun (WGS) entry which is preliminary data.</text>
</comment>
<accession>A0A0F9LPC8</accession>
<dbReference type="AlphaFoldDB" id="A0A0F9LPC8"/>
<dbReference type="Pfam" id="PF13505">
    <property type="entry name" value="OMP_b-brl"/>
    <property type="match status" value="1"/>
</dbReference>
<dbReference type="InterPro" id="IPR027385">
    <property type="entry name" value="Beta-barrel_OMP"/>
</dbReference>